<dbReference type="Pfam" id="PF00474">
    <property type="entry name" value="SSF"/>
    <property type="match status" value="2"/>
</dbReference>
<comment type="catalytic activity">
    <reaction evidence="12">
        <text>L-proline(in) + Na(+)(in) = L-proline(out) + Na(+)(out)</text>
        <dbReference type="Rhea" id="RHEA:28967"/>
        <dbReference type="ChEBI" id="CHEBI:29101"/>
        <dbReference type="ChEBI" id="CHEBI:60039"/>
    </reaction>
</comment>
<sequence length="662" mass="73718">MEYLSTLDYAIIAVYFTVLLSFGYYLKNKAAKSLEDYFLGGRSIPWWAMGMSGMASWLDMTGTMIIVSFLYMLGPRGLYIEFRGGAVLILAFMLLWTGKWHRRSNCMTGAEWNIYRFGSGPGGQFTRVMAAITCIVATVGMLGYMVKGVGLFLAMFLPFSPSTCAIGMLGVATIYTMASGFYGVVFTDIFQSFIILFAVIAVTFIAVATQLGYEGDIATLAHEVTGSTQWTTTSLQWHTTMPSGYEAYEHLTMFALFYLIRNIMAGIASGGDPKYFGARNERECGLLSFLWGWLIMFRWPMMMGFAVLGLFMVKDAFPDQSVLATAADLIRQTLGEVPKSRWEDAVAGIINAPQLYPELVTNLQTLLGEDWATKLKLLSYEGTVNPERILPAVLMTMIPQGLKGLLLVALIAASMSTFDSTVNGATAYWTRDIYQAYLRPNAGNKELIYASYIFGVVLVAGGFAMGYSTTSINHIWDWIIMGLGSGLAIPGILRLYWWRFNAGGVVVGTVAGLTAAIVQRIYFPEWTAVQQFTILTTISLLSTIIGTLLTKPTDTAVLANFYKTTRPFGLWGPFKTLLPEDERRAMEKEHRNDIIAVPFVMTWQISLFMLPMQLVIGAYRDFLITLPIFLIGLTGMYWFWYRHLPPREPATPNEATNQTTLP</sequence>
<feature type="transmembrane region" description="Helical" evidence="14">
    <location>
        <begin position="528"/>
        <end position="549"/>
    </location>
</feature>
<feature type="transmembrane region" description="Helical" evidence="14">
    <location>
        <begin position="289"/>
        <end position="313"/>
    </location>
</feature>
<dbReference type="GO" id="GO:0015193">
    <property type="term" value="F:L-proline transmembrane transporter activity"/>
    <property type="evidence" value="ECO:0007669"/>
    <property type="project" value="TreeGrafter"/>
</dbReference>
<evidence type="ECO:0000313" key="15">
    <source>
        <dbReference type="EMBL" id="QDU71442.1"/>
    </source>
</evidence>
<evidence type="ECO:0000256" key="2">
    <source>
        <dbReference type="ARBA" id="ARBA00006434"/>
    </source>
</evidence>
<dbReference type="RefSeq" id="WP_145445590.1">
    <property type="nucleotide sequence ID" value="NZ_CP036280.1"/>
</dbReference>
<evidence type="ECO:0000256" key="13">
    <source>
        <dbReference type="RuleBase" id="RU362091"/>
    </source>
</evidence>
<feature type="transmembrane region" description="Helical" evidence="14">
    <location>
        <begin position="193"/>
        <end position="213"/>
    </location>
</feature>
<keyword evidence="16" id="KW-1185">Reference proteome</keyword>
<feature type="transmembrane region" description="Helical" evidence="14">
    <location>
        <begin position="500"/>
        <end position="522"/>
    </location>
</feature>
<name>A0A518BWT8_9BACT</name>
<feature type="transmembrane region" description="Helical" evidence="14">
    <location>
        <begin position="447"/>
        <end position="469"/>
    </location>
</feature>
<dbReference type="GO" id="GO:0015824">
    <property type="term" value="P:proline transport"/>
    <property type="evidence" value="ECO:0007669"/>
    <property type="project" value="TreeGrafter"/>
</dbReference>
<keyword evidence="10 14" id="KW-0472">Membrane</keyword>
<evidence type="ECO:0000256" key="7">
    <source>
        <dbReference type="ARBA" id="ARBA00022989"/>
    </source>
</evidence>
<feature type="transmembrane region" description="Helical" evidence="14">
    <location>
        <begin position="594"/>
        <end position="616"/>
    </location>
</feature>
<evidence type="ECO:0000256" key="8">
    <source>
        <dbReference type="ARBA" id="ARBA00023053"/>
    </source>
</evidence>
<dbReference type="GO" id="GO:0005886">
    <property type="term" value="C:plasma membrane"/>
    <property type="evidence" value="ECO:0007669"/>
    <property type="project" value="UniProtKB-SubCell"/>
</dbReference>
<evidence type="ECO:0000256" key="12">
    <source>
        <dbReference type="ARBA" id="ARBA00033708"/>
    </source>
</evidence>
<feature type="transmembrane region" description="Helical" evidence="14">
    <location>
        <begin position="6"/>
        <end position="26"/>
    </location>
</feature>
<feature type="transmembrane region" description="Helical" evidence="14">
    <location>
        <begin position="166"/>
        <end position="186"/>
    </location>
</feature>
<feature type="transmembrane region" description="Helical" evidence="14">
    <location>
        <begin position="125"/>
        <end position="146"/>
    </location>
</feature>
<feature type="transmembrane region" description="Helical" evidence="14">
    <location>
        <begin position="475"/>
        <end position="493"/>
    </location>
</feature>
<feature type="transmembrane region" description="Helical" evidence="14">
    <location>
        <begin position="622"/>
        <end position="640"/>
    </location>
</feature>
<keyword evidence="4" id="KW-1003">Cell membrane</keyword>
<dbReference type="Gene3D" id="1.20.1730.10">
    <property type="entry name" value="Sodium/glucose cotransporter"/>
    <property type="match status" value="1"/>
</dbReference>
<dbReference type="InterPro" id="IPR050277">
    <property type="entry name" value="Sodium:Solute_Symporter"/>
</dbReference>
<dbReference type="KEGG" id="mcad:Pan265_12920"/>
<keyword evidence="9" id="KW-0406">Ion transport</keyword>
<keyword evidence="11" id="KW-0739">Sodium transport</keyword>
<reference evidence="15 16" key="1">
    <citation type="submission" date="2019-02" db="EMBL/GenBank/DDBJ databases">
        <title>Deep-cultivation of Planctomycetes and their phenomic and genomic characterization uncovers novel biology.</title>
        <authorList>
            <person name="Wiegand S."/>
            <person name="Jogler M."/>
            <person name="Boedeker C."/>
            <person name="Pinto D."/>
            <person name="Vollmers J."/>
            <person name="Rivas-Marin E."/>
            <person name="Kohn T."/>
            <person name="Peeters S.H."/>
            <person name="Heuer A."/>
            <person name="Rast P."/>
            <person name="Oberbeckmann S."/>
            <person name="Bunk B."/>
            <person name="Jeske O."/>
            <person name="Meyerdierks A."/>
            <person name="Storesund J.E."/>
            <person name="Kallscheuer N."/>
            <person name="Luecker S."/>
            <person name="Lage O.M."/>
            <person name="Pohl T."/>
            <person name="Merkel B.J."/>
            <person name="Hornburger P."/>
            <person name="Mueller R.-W."/>
            <person name="Bruemmer F."/>
            <person name="Labrenz M."/>
            <person name="Spormann A.M."/>
            <person name="Op den Camp H."/>
            <person name="Overmann J."/>
            <person name="Amann R."/>
            <person name="Jetten M.S.M."/>
            <person name="Mascher T."/>
            <person name="Medema M.H."/>
            <person name="Devos D.P."/>
            <person name="Kaster A.-K."/>
            <person name="Ovreas L."/>
            <person name="Rohde M."/>
            <person name="Galperin M.Y."/>
            <person name="Jogler C."/>
        </authorList>
    </citation>
    <scope>NUCLEOTIDE SEQUENCE [LARGE SCALE GENOMIC DNA]</scope>
    <source>
        <strain evidence="15 16">Pan265</strain>
    </source>
</reference>
<comment type="subcellular location">
    <subcellularLocation>
        <location evidence="1">Cell membrane</location>
        <topology evidence="1">Multi-pass membrane protein</topology>
    </subcellularLocation>
</comment>
<keyword evidence="8" id="KW-0915">Sodium</keyword>
<dbReference type="PANTHER" id="PTHR48086:SF3">
    <property type="entry name" value="SODIUM_PROLINE SYMPORTER"/>
    <property type="match status" value="1"/>
</dbReference>
<dbReference type="EMBL" id="CP036280">
    <property type="protein sequence ID" value="QDU71442.1"/>
    <property type="molecule type" value="Genomic_DNA"/>
</dbReference>
<comment type="similarity">
    <text evidence="2 13">Belongs to the sodium:solute symporter (SSF) (TC 2.A.21) family.</text>
</comment>
<dbReference type="OrthoDB" id="9814523at2"/>
<dbReference type="Proteomes" id="UP000320386">
    <property type="component" value="Chromosome"/>
</dbReference>
<evidence type="ECO:0000256" key="3">
    <source>
        <dbReference type="ARBA" id="ARBA00022448"/>
    </source>
</evidence>
<feature type="transmembrane region" description="Helical" evidence="14">
    <location>
        <begin position="46"/>
        <end position="72"/>
    </location>
</feature>
<gene>
    <name evidence="15" type="primary">sglT_4</name>
    <name evidence="15" type="ORF">Pan265_12920</name>
</gene>
<evidence type="ECO:0000256" key="10">
    <source>
        <dbReference type="ARBA" id="ARBA00023136"/>
    </source>
</evidence>
<keyword evidence="6" id="KW-0769">Symport</keyword>
<evidence type="ECO:0000256" key="14">
    <source>
        <dbReference type="SAM" id="Phobius"/>
    </source>
</evidence>
<evidence type="ECO:0000256" key="6">
    <source>
        <dbReference type="ARBA" id="ARBA00022847"/>
    </source>
</evidence>
<evidence type="ECO:0000256" key="1">
    <source>
        <dbReference type="ARBA" id="ARBA00004651"/>
    </source>
</evidence>
<keyword evidence="7 14" id="KW-1133">Transmembrane helix</keyword>
<dbReference type="InterPro" id="IPR038377">
    <property type="entry name" value="Na/Glc_symporter_sf"/>
</dbReference>
<feature type="transmembrane region" description="Helical" evidence="14">
    <location>
        <begin position="251"/>
        <end position="268"/>
    </location>
</feature>
<dbReference type="PROSITE" id="PS50283">
    <property type="entry name" value="NA_SOLUT_SYMP_3"/>
    <property type="match status" value="1"/>
</dbReference>
<protein>
    <submittedName>
        <fullName evidence="15">Sodium/glucose cotransporter</fullName>
    </submittedName>
</protein>
<keyword evidence="3" id="KW-0813">Transport</keyword>
<evidence type="ECO:0000256" key="5">
    <source>
        <dbReference type="ARBA" id="ARBA00022692"/>
    </source>
</evidence>
<dbReference type="PANTHER" id="PTHR48086">
    <property type="entry name" value="SODIUM/PROLINE SYMPORTER-RELATED"/>
    <property type="match status" value="1"/>
</dbReference>
<evidence type="ECO:0000313" key="16">
    <source>
        <dbReference type="Proteomes" id="UP000320386"/>
    </source>
</evidence>
<evidence type="ECO:0000256" key="9">
    <source>
        <dbReference type="ARBA" id="ARBA00023065"/>
    </source>
</evidence>
<evidence type="ECO:0000256" key="4">
    <source>
        <dbReference type="ARBA" id="ARBA00022475"/>
    </source>
</evidence>
<dbReference type="AlphaFoldDB" id="A0A518BWT8"/>
<keyword evidence="5 14" id="KW-0812">Transmembrane</keyword>
<dbReference type="InterPro" id="IPR001734">
    <property type="entry name" value="Na/solute_symporter"/>
</dbReference>
<accession>A0A518BWT8</accession>
<organism evidence="15 16">
    <name type="scientific">Mucisphaera calidilacus</name>
    <dbReference type="NCBI Taxonomy" id="2527982"/>
    <lineage>
        <taxon>Bacteria</taxon>
        <taxon>Pseudomonadati</taxon>
        <taxon>Planctomycetota</taxon>
        <taxon>Phycisphaerae</taxon>
        <taxon>Phycisphaerales</taxon>
        <taxon>Phycisphaeraceae</taxon>
        <taxon>Mucisphaera</taxon>
    </lineage>
</organism>
<evidence type="ECO:0000256" key="11">
    <source>
        <dbReference type="ARBA" id="ARBA00023201"/>
    </source>
</evidence>
<feature type="transmembrane region" description="Helical" evidence="14">
    <location>
        <begin position="78"/>
        <end position="97"/>
    </location>
</feature>
<proteinExistence type="inferred from homology"/>
<dbReference type="GO" id="GO:0005298">
    <property type="term" value="F:proline:sodium symporter activity"/>
    <property type="evidence" value="ECO:0007669"/>
    <property type="project" value="TreeGrafter"/>
</dbReference>